<evidence type="ECO:0000256" key="2">
    <source>
        <dbReference type="SAM" id="Phobius"/>
    </source>
</evidence>
<dbReference type="Proteomes" id="UP000501387">
    <property type="component" value="Chromosome"/>
</dbReference>
<protein>
    <recommendedName>
        <fullName evidence="3">DUF7507 domain-containing protein</fullName>
    </recommendedName>
</protein>
<keyword evidence="2" id="KW-0472">Membrane</keyword>
<sequence>MAISLEKTGKLVGEAAVGARVEWSFTITNTGTTALAEVDLVDHLAGVSDLSVDWAAGEEGRIEPGASVTAHASSEVTAQDLADGKIVNTATVTGVGGGAITVTADAEAAVVLPATASPDNGSGAQSKETSQQADPSDVALAVTGAEAGPWIAGLVLLLGAAGVFAITRRRSASRV</sequence>
<dbReference type="AlphaFoldDB" id="A0A6G8FKD4"/>
<dbReference type="KEGG" id="lins:G7067_11005"/>
<accession>A0A6G8FKD4</accession>
<gene>
    <name evidence="4" type="ORF">G7067_11005</name>
</gene>
<keyword evidence="5" id="KW-1185">Reference proteome</keyword>
<dbReference type="Pfam" id="PF24346">
    <property type="entry name" value="DUF7507"/>
    <property type="match status" value="1"/>
</dbReference>
<name>A0A6G8FKD4_9MICO</name>
<dbReference type="InterPro" id="IPR055354">
    <property type="entry name" value="DUF7507"/>
</dbReference>
<dbReference type="EMBL" id="CP049934">
    <property type="protein sequence ID" value="QIM16808.1"/>
    <property type="molecule type" value="Genomic_DNA"/>
</dbReference>
<organism evidence="4 5">
    <name type="scientific">Leucobacter insecticola</name>
    <dbReference type="NCBI Taxonomy" id="2714934"/>
    <lineage>
        <taxon>Bacteria</taxon>
        <taxon>Bacillati</taxon>
        <taxon>Actinomycetota</taxon>
        <taxon>Actinomycetes</taxon>
        <taxon>Micrococcales</taxon>
        <taxon>Microbacteriaceae</taxon>
        <taxon>Leucobacter</taxon>
    </lineage>
</organism>
<feature type="domain" description="DUF7507" evidence="3">
    <location>
        <begin position="2"/>
        <end position="100"/>
    </location>
</feature>
<proteinExistence type="predicted"/>
<dbReference type="RefSeq" id="WP_166324253.1">
    <property type="nucleotide sequence ID" value="NZ_CP049934.1"/>
</dbReference>
<evidence type="ECO:0000256" key="1">
    <source>
        <dbReference type="SAM" id="MobiDB-lite"/>
    </source>
</evidence>
<feature type="compositionally biased region" description="Polar residues" evidence="1">
    <location>
        <begin position="117"/>
        <end position="134"/>
    </location>
</feature>
<reference evidence="4 5" key="1">
    <citation type="submission" date="2020-03" db="EMBL/GenBank/DDBJ databases">
        <title>Leucobacter sp. nov., isolated from beetles.</title>
        <authorList>
            <person name="Hyun D.-W."/>
            <person name="Bae J.-W."/>
        </authorList>
    </citation>
    <scope>NUCLEOTIDE SEQUENCE [LARGE SCALE GENOMIC DNA]</scope>
    <source>
        <strain evidence="4 5">HDW9B</strain>
    </source>
</reference>
<evidence type="ECO:0000313" key="5">
    <source>
        <dbReference type="Proteomes" id="UP000501387"/>
    </source>
</evidence>
<evidence type="ECO:0000259" key="3">
    <source>
        <dbReference type="Pfam" id="PF24346"/>
    </source>
</evidence>
<feature type="transmembrane region" description="Helical" evidence="2">
    <location>
        <begin position="147"/>
        <end position="166"/>
    </location>
</feature>
<keyword evidence="2" id="KW-1133">Transmembrane helix</keyword>
<feature type="region of interest" description="Disordered" evidence="1">
    <location>
        <begin position="115"/>
        <end position="135"/>
    </location>
</feature>
<evidence type="ECO:0000313" key="4">
    <source>
        <dbReference type="EMBL" id="QIM16808.1"/>
    </source>
</evidence>
<keyword evidence="2" id="KW-0812">Transmembrane</keyword>